<sequence length="118" mass="12732">MTHLRSFCALALLLLNGGTALAHAIVLGSTPRADDIVEGEETAVEIRFNSRIDVGRSTLRLFKIDGDAVTLPVSDASSEDVLRSKATGLTSGKYRLHWQTLSPDGHITHGDIFFGVSR</sequence>
<dbReference type="Gene3D" id="2.60.40.1220">
    <property type="match status" value="1"/>
</dbReference>
<dbReference type="Pfam" id="PF04234">
    <property type="entry name" value="CopC"/>
    <property type="match status" value="1"/>
</dbReference>
<evidence type="ECO:0000313" key="6">
    <source>
        <dbReference type="EMBL" id="CAJ0850873.1"/>
    </source>
</evidence>
<feature type="domain" description="CopC" evidence="5">
    <location>
        <begin position="23"/>
        <end position="116"/>
    </location>
</feature>
<dbReference type="SUPFAM" id="SSF81296">
    <property type="entry name" value="E set domains"/>
    <property type="match status" value="1"/>
</dbReference>
<dbReference type="PANTHER" id="PTHR34820:SF4">
    <property type="entry name" value="INNER MEMBRANE PROTEIN YEBZ"/>
    <property type="match status" value="1"/>
</dbReference>
<dbReference type="EMBL" id="OY288114">
    <property type="protein sequence ID" value="CAJ0850873.1"/>
    <property type="molecule type" value="Genomic_DNA"/>
</dbReference>
<keyword evidence="4" id="KW-0186">Copper</keyword>
<dbReference type="InterPro" id="IPR014756">
    <property type="entry name" value="Ig_E-set"/>
</dbReference>
<proteinExistence type="predicted"/>
<dbReference type="GO" id="GO:0046688">
    <property type="term" value="P:response to copper ion"/>
    <property type="evidence" value="ECO:0007669"/>
    <property type="project" value="InterPro"/>
</dbReference>
<reference evidence="6" key="1">
    <citation type="submission" date="2023-07" db="EMBL/GenBank/DDBJ databases">
        <authorList>
            <person name="Pelsma A.J. K."/>
        </authorList>
    </citation>
    <scope>NUCLEOTIDE SEQUENCE</scope>
</reference>
<dbReference type="GO" id="GO:0030313">
    <property type="term" value="C:cell envelope"/>
    <property type="evidence" value="ECO:0007669"/>
    <property type="project" value="UniProtKB-SubCell"/>
</dbReference>
<protein>
    <recommendedName>
        <fullName evidence="5">CopC domain-containing protein</fullName>
    </recommendedName>
</protein>
<comment type="subcellular location">
    <subcellularLocation>
        <location evidence="1">Cell envelope</location>
    </subcellularLocation>
</comment>
<dbReference type="GO" id="GO:0006825">
    <property type="term" value="P:copper ion transport"/>
    <property type="evidence" value="ECO:0007669"/>
    <property type="project" value="InterPro"/>
</dbReference>
<dbReference type="InterPro" id="IPR032694">
    <property type="entry name" value="CopC/D"/>
</dbReference>
<dbReference type="InterPro" id="IPR014755">
    <property type="entry name" value="Cu-Rt/internalin_Ig-like"/>
</dbReference>
<evidence type="ECO:0000259" key="5">
    <source>
        <dbReference type="Pfam" id="PF04234"/>
    </source>
</evidence>
<evidence type="ECO:0000256" key="2">
    <source>
        <dbReference type="ARBA" id="ARBA00022723"/>
    </source>
</evidence>
<accession>A0AA48LX27</accession>
<name>A0AA48LX27_9ZZZZ</name>
<gene>
    <name evidence="6" type="ORF">AMST5_00334</name>
</gene>
<evidence type="ECO:0000256" key="4">
    <source>
        <dbReference type="ARBA" id="ARBA00023008"/>
    </source>
</evidence>
<keyword evidence="2" id="KW-0479">Metal-binding</keyword>
<evidence type="ECO:0000256" key="1">
    <source>
        <dbReference type="ARBA" id="ARBA00004196"/>
    </source>
</evidence>
<dbReference type="GO" id="GO:0042597">
    <property type="term" value="C:periplasmic space"/>
    <property type="evidence" value="ECO:0007669"/>
    <property type="project" value="InterPro"/>
</dbReference>
<evidence type="ECO:0000256" key="3">
    <source>
        <dbReference type="ARBA" id="ARBA00022729"/>
    </source>
</evidence>
<dbReference type="GO" id="GO:0005886">
    <property type="term" value="C:plasma membrane"/>
    <property type="evidence" value="ECO:0007669"/>
    <property type="project" value="TreeGrafter"/>
</dbReference>
<dbReference type="GO" id="GO:0005507">
    <property type="term" value="F:copper ion binding"/>
    <property type="evidence" value="ECO:0007669"/>
    <property type="project" value="InterPro"/>
</dbReference>
<dbReference type="PANTHER" id="PTHR34820">
    <property type="entry name" value="INNER MEMBRANE PROTEIN YEBZ"/>
    <property type="match status" value="1"/>
</dbReference>
<keyword evidence="3" id="KW-0732">Signal</keyword>
<dbReference type="InterPro" id="IPR007348">
    <property type="entry name" value="CopC_dom"/>
</dbReference>
<organism evidence="6">
    <name type="scientific">freshwater sediment metagenome</name>
    <dbReference type="NCBI Taxonomy" id="556182"/>
    <lineage>
        <taxon>unclassified sequences</taxon>
        <taxon>metagenomes</taxon>
        <taxon>ecological metagenomes</taxon>
    </lineage>
</organism>
<dbReference type="AlphaFoldDB" id="A0AA48LX27"/>